<keyword evidence="4" id="KW-0067">ATP-binding</keyword>
<dbReference type="PANTHER" id="PTHR23132:SF26">
    <property type="entry name" value="BLR7451 PROTEIN"/>
    <property type="match status" value="1"/>
</dbReference>
<dbReference type="EC" id="6.1.2.1" evidence="6"/>
<dbReference type="RefSeq" id="WP_172628003.1">
    <property type="nucleotide sequence ID" value="NZ_CAADFC020000008.1"/>
</dbReference>
<keyword evidence="2 6" id="KW-0436">Ligase</keyword>
<dbReference type="InterPro" id="IPR013815">
    <property type="entry name" value="ATP_grasp_subdomain_1"/>
</dbReference>
<dbReference type="InterPro" id="IPR016185">
    <property type="entry name" value="PreATP-grasp_dom_sf"/>
</dbReference>
<dbReference type="GO" id="GO:0071555">
    <property type="term" value="P:cell wall organization"/>
    <property type="evidence" value="ECO:0007669"/>
    <property type="project" value="UniProtKB-KW"/>
</dbReference>
<keyword evidence="3" id="KW-0961">Cell wall biogenesis/degradation</keyword>
<dbReference type="PANTHER" id="PTHR23132">
    <property type="entry name" value="D-ALANINE--D-ALANINE LIGASE"/>
    <property type="match status" value="1"/>
</dbReference>
<protein>
    <submittedName>
        <fullName evidence="6">Vancomycin/teicoplanin A-type resistance protein VanA</fullName>
        <ecNumber evidence="6">6.1.2.1</ecNumber>
    </submittedName>
</protein>
<evidence type="ECO:0000313" key="7">
    <source>
        <dbReference type="Proteomes" id="UP000328092"/>
    </source>
</evidence>
<dbReference type="GO" id="GO:0005524">
    <property type="term" value="F:ATP binding"/>
    <property type="evidence" value="ECO:0007669"/>
    <property type="project" value="UniProtKB-UniRule"/>
</dbReference>
<dbReference type="GO" id="GO:0008716">
    <property type="term" value="F:D-alanine-D-alanine ligase activity"/>
    <property type="evidence" value="ECO:0007669"/>
    <property type="project" value="InterPro"/>
</dbReference>
<dbReference type="Pfam" id="PF07478">
    <property type="entry name" value="Dala_Dala_lig_C"/>
    <property type="match status" value="1"/>
</dbReference>
<dbReference type="SUPFAM" id="SSF56059">
    <property type="entry name" value="Glutathione synthetase ATP-binding domain-like"/>
    <property type="match status" value="1"/>
</dbReference>
<dbReference type="PROSITE" id="PS50975">
    <property type="entry name" value="ATP_GRASP"/>
    <property type="match status" value="1"/>
</dbReference>
<dbReference type="Gene3D" id="3.30.470.20">
    <property type="entry name" value="ATP-grasp fold, B domain"/>
    <property type="match status" value="1"/>
</dbReference>
<evidence type="ECO:0000256" key="2">
    <source>
        <dbReference type="ARBA" id="ARBA00022598"/>
    </source>
</evidence>
<keyword evidence="7" id="KW-1185">Reference proteome</keyword>
<reference evidence="6" key="1">
    <citation type="submission" date="2019-02" db="EMBL/GenBank/DDBJ databases">
        <authorList>
            <person name="Pothier F.J."/>
        </authorList>
    </citation>
    <scope>NUCLEOTIDE SEQUENCE</scope>
    <source>
        <strain evidence="6">CI-1B</strain>
    </source>
</reference>
<accession>A0A508T431</accession>
<dbReference type="AlphaFoldDB" id="A0A508T431"/>
<feature type="domain" description="ATP-grasp" evidence="5">
    <location>
        <begin position="118"/>
        <end position="331"/>
    </location>
</feature>
<gene>
    <name evidence="6" type="primary">vanA</name>
    <name evidence="6" type="ORF">CI1B_24250</name>
</gene>
<evidence type="ECO:0000256" key="3">
    <source>
        <dbReference type="ARBA" id="ARBA00023316"/>
    </source>
</evidence>
<evidence type="ECO:0000256" key="1">
    <source>
        <dbReference type="ARBA" id="ARBA00010871"/>
    </source>
</evidence>
<evidence type="ECO:0000313" key="6">
    <source>
        <dbReference type="EMBL" id="VIO68891.1"/>
    </source>
</evidence>
<dbReference type="Gene3D" id="3.30.1490.20">
    <property type="entry name" value="ATP-grasp fold, A domain"/>
    <property type="match status" value="1"/>
</dbReference>
<evidence type="ECO:0000256" key="4">
    <source>
        <dbReference type="PROSITE-ProRule" id="PRU00409"/>
    </source>
</evidence>
<name>A0A508T431_9BRAD</name>
<dbReference type="InterPro" id="IPR011761">
    <property type="entry name" value="ATP-grasp"/>
</dbReference>
<dbReference type="GO" id="GO:0160220">
    <property type="term" value="F:D-alanine-(R)-lactate ligase activity"/>
    <property type="evidence" value="ECO:0007669"/>
    <property type="project" value="UniProtKB-EC"/>
</dbReference>
<dbReference type="GO" id="GO:0046872">
    <property type="term" value="F:metal ion binding"/>
    <property type="evidence" value="ECO:0007669"/>
    <property type="project" value="InterPro"/>
</dbReference>
<organism evidence="6 7">
    <name type="scientific">Bradyrhizobium ivorense</name>
    <dbReference type="NCBI Taxonomy" id="2511166"/>
    <lineage>
        <taxon>Bacteria</taxon>
        <taxon>Pseudomonadati</taxon>
        <taxon>Pseudomonadota</taxon>
        <taxon>Alphaproteobacteria</taxon>
        <taxon>Hyphomicrobiales</taxon>
        <taxon>Nitrobacteraceae</taxon>
        <taxon>Bradyrhizobium</taxon>
    </lineage>
</organism>
<evidence type="ECO:0000259" key="5">
    <source>
        <dbReference type="PROSITE" id="PS50975"/>
    </source>
</evidence>
<sequence>MRRLRILVLMHPDFVPPDSSDGYSAQEINAWKTEYDVVSTLRAAGHEVRPLGVQEEIKPVRDEIENFKPHVVFTLLEEFHYEVVYDQHIASFLELMRIPYTGCNPRGLILARGKDLSKALVHHRRIAVPAFAVFPMRRKVKRPARLALPLIVKSLNMDGSFGISQASIVDTDEKLAERVAFIHERIGSAAIAEQYIEGRELYVGVIGNNRLRALPVWELEFGSMGGQRARRIATEKAKHDTSYQERVGIVDGPAKDLAPELATRIQHTAKRIYRALGLDGYARIDFRLSADGIPYFIEANPNPEIAKSQEFATAARHDGFDYPDLLRRIVALGISRAKAGVSLG</sequence>
<dbReference type="Proteomes" id="UP000328092">
    <property type="component" value="Unassembled WGS sequence"/>
</dbReference>
<dbReference type="EMBL" id="CAADFC020000008">
    <property type="protein sequence ID" value="VIO68891.1"/>
    <property type="molecule type" value="Genomic_DNA"/>
</dbReference>
<comment type="caution">
    <text evidence="6">The sequence shown here is derived from an EMBL/GenBank/DDBJ whole genome shotgun (WGS) entry which is preliminary data.</text>
</comment>
<keyword evidence="4" id="KW-0547">Nucleotide-binding</keyword>
<comment type="similarity">
    <text evidence="1">Belongs to the D-alanine--D-alanine ligase family.</text>
</comment>
<dbReference type="InterPro" id="IPR011095">
    <property type="entry name" value="Dala_Dala_lig_C"/>
</dbReference>
<proteinExistence type="inferred from homology"/>
<dbReference type="SUPFAM" id="SSF52440">
    <property type="entry name" value="PreATP-grasp domain"/>
    <property type="match status" value="1"/>
</dbReference>